<evidence type="ECO:0000256" key="4">
    <source>
        <dbReference type="ARBA" id="ARBA00022840"/>
    </source>
</evidence>
<dbReference type="InterPro" id="IPR022415">
    <property type="entry name" value="ATP-guanido_PTrfase_AS"/>
</dbReference>
<keyword evidence="3 5" id="KW-0418">Kinase</keyword>
<comment type="caution">
    <text evidence="5">Lacks conserved residue(s) required for the propagation of feature annotation.</text>
</comment>
<dbReference type="CDD" id="cd07930">
    <property type="entry name" value="bacterial_phosphagen_kinase"/>
    <property type="match status" value="1"/>
</dbReference>
<dbReference type="InterPro" id="IPR022414">
    <property type="entry name" value="ATP-guanido_PTrfase_cat"/>
</dbReference>
<dbReference type="GO" id="GO:0004111">
    <property type="term" value="F:creatine kinase activity"/>
    <property type="evidence" value="ECO:0007669"/>
    <property type="project" value="InterPro"/>
</dbReference>
<keyword evidence="10" id="KW-1185">Reference proteome</keyword>
<dbReference type="Gene3D" id="3.30.590.10">
    <property type="entry name" value="Glutamine synthetase/guanido kinase, catalytic domain"/>
    <property type="match status" value="1"/>
</dbReference>
<feature type="binding site" evidence="5 6">
    <location>
        <position position="107"/>
    </location>
    <ligand>
        <name>ATP</name>
        <dbReference type="ChEBI" id="CHEBI:30616"/>
    </ligand>
</feature>
<dbReference type="SUPFAM" id="SSF55931">
    <property type="entry name" value="Glutamine synthetase/guanido kinase"/>
    <property type="match status" value="1"/>
</dbReference>
<dbReference type="GO" id="GO:0046314">
    <property type="term" value="P:phosphocreatine biosynthetic process"/>
    <property type="evidence" value="ECO:0007669"/>
    <property type="project" value="InterPro"/>
</dbReference>
<dbReference type="EMBL" id="LFVU01000008">
    <property type="protein sequence ID" value="KMT22434.1"/>
    <property type="molecule type" value="Genomic_DNA"/>
</dbReference>
<protein>
    <recommendedName>
        <fullName evidence="5">Protein-arginine kinase</fullName>
        <ecNumber evidence="5">2.7.14.1</ecNumber>
    </recommendedName>
</protein>
<organism evidence="9 10">
    <name type="scientific">Clostridium cylindrosporum DSM 605</name>
    <dbReference type="NCBI Taxonomy" id="1121307"/>
    <lineage>
        <taxon>Bacteria</taxon>
        <taxon>Bacillati</taxon>
        <taxon>Bacillota</taxon>
        <taxon>Clostridia</taxon>
        <taxon>Eubacteriales</taxon>
        <taxon>Clostridiaceae</taxon>
        <taxon>Clostridium</taxon>
    </lineage>
</organism>
<dbReference type="GO" id="GO:0005524">
    <property type="term" value="F:ATP binding"/>
    <property type="evidence" value="ECO:0007669"/>
    <property type="project" value="UniProtKB-UniRule"/>
</dbReference>
<evidence type="ECO:0000256" key="6">
    <source>
        <dbReference type="PROSITE-ProRule" id="PRU00843"/>
    </source>
</evidence>
<dbReference type="PATRIC" id="fig|1121307.3.peg.233"/>
<evidence type="ECO:0000256" key="3">
    <source>
        <dbReference type="ARBA" id="ARBA00022777"/>
    </source>
</evidence>
<feature type="domain" description="Phosphagen kinase C-terminal" evidence="8">
    <location>
        <begin position="6"/>
        <end position="236"/>
    </location>
</feature>
<dbReference type="InterPro" id="IPR014746">
    <property type="entry name" value="Gln_synth/guanido_kin_cat_dom"/>
</dbReference>
<dbReference type="RefSeq" id="WP_242844937.1">
    <property type="nucleotide sequence ID" value="NZ_LFVU01000008.1"/>
</dbReference>
<dbReference type="PROSITE" id="PS00112">
    <property type="entry name" value="PHOSPHAGEN_KINASE"/>
    <property type="match status" value="1"/>
</dbReference>
<keyword evidence="1 5" id="KW-0808">Transferase</keyword>
<accession>A0A0J8DDX7</accession>
<evidence type="ECO:0000259" key="8">
    <source>
        <dbReference type="PROSITE" id="PS51510"/>
    </source>
</evidence>
<sequence>MNNESVVISNRIRLARNLSNMPFPSKLDDTLAKRVEERVTSSIKESNSYISKDFELIKINEIKAYDRLSLVEKHLISKELLNSNKGAALINRDETVSIMINEEDHIRLQVINKGFDIEKSFDLANKIDDLIEESLTYAYDPQYGYLTSCPSNIGTGLRASMMLHLPALSKNGLIQKLSNSIGSFGMTIRGLYGEGSEGFGNMYQVSNQVSLGVSEKDIIEAITNVTNKIIKDEIKARQALISKGKVEFEDSIFRSLGILKYGKLFSAIDALNLLSNVRCGVEMGIINDIELKDINNAIETIQSGNIQRISSKEMTPRERDIERGKILNKLFK</sequence>
<dbReference type="InterPro" id="IPR023660">
    <property type="entry name" value="Arg_Kinase"/>
</dbReference>
<dbReference type="HAMAP" id="MF_00602">
    <property type="entry name" value="Prot_Arg_kinase"/>
    <property type="match status" value="1"/>
</dbReference>
<feature type="binding site" evidence="6">
    <location>
        <begin position="9"/>
        <end position="13"/>
    </location>
    <ligand>
        <name>ATP</name>
        <dbReference type="ChEBI" id="CHEBI:30616"/>
    </ligand>
</feature>
<evidence type="ECO:0000256" key="7">
    <source>
        <dbReference type="RuleBase" id="RU000505"/>
    </source>
</evidence>
<evidence type="ECO:0000256" key="5">
    <source>
        <dbReference type="HAMAP-Rule" id="MF_00602"/>
    </source>
</evidence>
<comment type="function">
    <text evidence="5">Catalyzes the specific phosphorylation of arginine residues in proteins.</text>
</comment>
<evidence type="ECO:0000313" key="10">
    <source>
        <dbReference type="Proteomes" id="UP000036756"/>
    </source>
</evidence>
<name>A0A0J8DDX7_CLOCY</name>
<dbReference type="GO" id="GO:1990424">
    <property type="term" value="F:protein arginine kinase activity"/>
    <property type="evidence" value="ECO:0007669"/>
    <property type="project" value="UniProtKB-EC"/>
</dbReference>
<feature type="binding site" evidence="5 6">
    <location>
        <position position="74"/>
    </location>
    <ligand>
        <name>ATP</name>
        <dbReference type="ChEBI" id="CHEBI:30616"/>
    </ligand>
</feature>
<keyword evidence="2 5" id="KW-0547">Nucleotide-binding</keyword>
<reference evidence="9 10" key="1">
    <citation type="submission" date="2015-06" db="EMBL/GenBank/DDBJ databases">
        <title>Draft genome sequence of the purine-degrading Clostridium cylindrosporum HC-1 (DSM 605).</title>
        <authorList>
            <person name="Poehlein A."/>
            <person name="Schiel-Bengelsdorf B."/>
            <person name="Bengelsdorf F."/>
            <person name="Daniel R."/>
            <person name="Duerre P."/>
        </authorList>
    </citation>
    <scope>NUCLEOTIDE SEQUENCE [LARGE SCALE GENOMIC DNA]</scope>
    <source>
        <strain evidence="9 10">DSM 605</strain>
    </source>
</reference>
<dbReference type="PANTHER" id="PTHR11547">
    <property type="entry name" value="ARGININE OR CREATINE KINASE"/>
    <property type="match status" value="1"/>
</dbReference>
<comment type="similarity">
    <text evidence="5 6 7">Belongs to the ATP:guanido phosphotransferase family.</text>
</comment>
<gene>
    <name evidence="5" type="primary">mcsB</name>
    <name evidence="9" type="ORF">CLCY_12c00170</name>
</gene>
<dbReference type="Proteomes" id="UP000036756">
    <property type="component" value="Unassembled WGS sequence"/>
</dbReference>
<keyword evidence="4 5" id="KW-0067">ATP-binding</keyword>
<proteinExistence type="inferred from homology"/>
<comment type="caution">
    <text evidence="9">The sequence shown here is derived from an EMBL/GenBank/DDBJ whole genome shotgun (WGS) entry which is preliminary data.</text>
</comment>
<dbReference type="PROSITE" id="PS51510">
    <property type="entry name" value="PHOSPHAGEN_KINASE_C"/>
    <property type="match status" value="1"/>
</dbReference>
<dbReference type="AlphaFoldDB" id="A0A0J8DDX7"/>
<dbReference type="EC" id="2.7.14.1" evidence="5"/>
<dbReference type="InterPro" id="IPR000749">
    <property type="entry name" value="ATP-guanido_PTrfase"/>
</dbReference>
<evidence type="ECO:0000256" key="1">
    <source>
        <dbReference type="ARBA" id="ARBA00022679"/>
    </source>
</evidence>
<dbReference type="Pfam" id="PF00217">
    <property type="entry name" value="ATP-gua_Ptrans"/>
    <property type="match status" value="1"/>
</dbReference>
<dbReference type="GO" id="GO:0005615">
    <property type="term" value="C:extracellular space"/>
    <property type="evidence" value="ECO:0007669"/>
    <property type="project" value="TreeGrafter"/>
</dbReference>
<evidence type="ECO:0000256" key="2">
    <source>
        <dbReference type="ARBA" id="ARBA00022741"/>
    </source>
</evidence>
<dbReference type="PANTHER" id="PTHR11547:SF38">
    <property type="entry name" value="ARGININE KINASE 1-RELATED"/>
    <property type="match status" value="1"/>
</dbReference>
<feature type="binding site" evidence="6">
    <location>
        <begin position="158"/>
        <end position="162"/>
    </location>
    <ligand>
        <name>ATP</name>
        <dbReference type="ChEBI" id="CHEBI:30616"/>
    </ligand>
</feature>
<evidence type="ECO:0000313" key="9">
    <source>
        <dbReference type="EMBL" id="KMT22434.1"/>
    </source>
</evidence>
<comment type="catalytic activity">
    <reaction evidence="5">
        <text>L-arginyl-[protein] + ATP = N(omega)-phospho-L-arginyl-[protein] + ADP + H(+)</text>
        <dbReference type="Rhea" id="RHEA:43384"/>
        <dbReference type="Rhea" id="RHEA-COMP:10532"/>
        <dbReference type="Rhea" id="RHEA-COMP:10533"/>
        <dbReference type="ChEBI" id="CHEBI:15378"/>
        <dbReference type="ChEBI" id="CHEBI:29965"/>
        <dbReference type="ChEBI" id="CHEBI:30616"/>
        <dbReference type="ChEBI" id="CHEBI:83226"/>
        <dbReference type="ChEBI" id="CHEBI:456216"/>
        <dbReference type="EC" id="2.7.14.1"/>
    </reaction>
</comment>
<feature type="binding site" evidence="5 6">
    <location>
        <begin position="189"/>
        <end position="194"/>
    </location>
    <ligand>
        <name>ATP</name>
        <dbReference type="ChEBI" id="CHEBI:30616"/>
    </ligand>
</feature>
<dbReference type="NCBIfam" id="NF002194">
    <property type="entry name" value="PRK01059.1-4"/>
    <property type="match status" value="1"/>
</dbReference>
<dbReference type="STRING" id="1121307.CLCY_12c00170"/>